<dbReference type="AlphaFoldDB" id="A0A212RTV1"/>
<keyword evidence="2" id="KW-0732">Signal</keyword>
<sequence>MRPNKMARVLGGLMLAAGLIGTSQAAGLSDMVSGLGGNLPDVSSAGSSNTAGVISYCVKNNYLKGQSASSILNKLSGQSSTTDSDEFGRGQSGQIDTGGGKSFSLSGVQDKVKSKMCDLVLDHAKSLL</sequence>
<name>A0A212RTV1_9PROT</name>
<keyword evidence="4" id="KW-1185">Reference proteome</keyword>
<proteinExistence type="predicted"/>
<evidence type="ECO:0000313" key="3">
    <source>
        <dbReference type="EMBL" id="SNB76096.1"/>
    </source>
</evidence>
<dbReference type="Proteomes" id="UP000197065">
    <property type="component" value="Unassembled WGS sequence"/>
</dbReference>
<dbReference type="EMBL" id="FYEH01000014">
    <property type="protein sequence ID" value="SNB76096.1"/>
    <property type="molecule type" value="Genomic_DNA"/>
</dbReference>
<dbReference type="InterPro" id="IPR019637">
    <property type="entry name" value="DUF2501"/>
</dbReference>
<dbReference type="RefSeq" id="WP_165769654.1">
    <property type="nucleotide sequence ID" value="NZ_FYEH01000014.1"/>
</dbReference>
<evidence type="ECO:0000313" key="4">
    <source>
        <dbReference type="Proteomes" id="UP000197065"/>
    </source>
</evidence>
<evidence type="ECO:0000256" key="1">
    <source>
        <dbReference type="SAM" id="MobiDB-lite"/>
    </source>
</evidence>
<feature type="chain" id="PRO_5012488048" description="DUF2501 domain-containing protein" evidence="2">
    <location>
        <begin position="26"/>
        <end position="128"/>
    </location>
</feature>
<reference evidence="3 4" key="1">
    <citation type="submission" date="2017-06" db="EMBL/GenBank/DDBJ databases">
        <authorList>
            <person name="Kim H.J."/>
            <person name="Triplett B.A."/>
        </authorList>
    </citation>
    <scope>NUCLEOTIDE SEQUENCE [LARGE SCALE GENOMIC DNA]</scope>
    <source>
        <strain evidence="3 4">B29T1</strain>
    </source>
</reference>
<evidence type="ECO:0000256" key="2">
    <source>
        <dbReference type="SAM" id="SignalP"/>
    </source>
</evidence>
<accession>A0A212RTV1</accession>
<organism evidence="3 4">
    <name type="scientific">Arboricoccus pini</name>
    <dbReference type="NCBI Taxonomy" id="1963835"/>
    <lineage>
        <taxon>Bacteria</taxon>
        <taxon>Pseudomonadati</taxon>
        <taxon>Pseudomonadota</taxon>
        <taxon>Alphaproteobacteria</taxon>
        <taxon>Geminicoccales</taxon>
        <taxon>Geminicoccaceae</taxon>
        <taxon>Arboricoccus</taxon>
    </lineage>
</organism>
<feature type="signal peptide" evidence="2">
    <location>
        <begin position="1"/>
        <end position="25"/>
    </location>
</feature>
<feature type="region of interest" description="Disordered" evidence="1">
    <location>
        <begin position="75"/>
        <end position="102"/>
    </location>
</feature>
<evidence type="ECO:0008006" key="5">
    <source>
        <dbReference type="Google" id="ProtNLM"/>
    </source>
</evidence>
<dbReference type="Pfam" id="PF10696">
    <property type="entry name" value="DUF2501"/>
    <property type="match status" value="1"/>
</dbReference>
<gene>
    <name evidence="3" type="ORF">SAMN07250955_11472</name>
</gene>
<protein>
    <recommendedName>
        <fullName evidence="5">DUF2501 domain-containing protein</fullName>
    </recommendedName>
</protein>